<evidence type="ECO:0000256" key="3">
    <source>
        <dbReference type="ARBA" id="ARBA00045430"/>
    </source>
</evidence>
<evidence type="ECO:0000259" key="8">
    <source>
        <dbReference type="PROSITE" id="PS50835"/>
    </source>
</evidence>
<dbReference type="SMART" id="SM00409">
    <property type="entry name" value="IG"/>
    <property type="match status" value="4"/>
</dbReference>
<protein>
    <recommendedName>
        <fullName evidence="1">B-cell receptor CD22</fullName>
    </recommendedName>
    <alternativeName>
        <fullName evidence="2">Sialic acid-binding Ig-like lectin 2</fullName>
    </alternativeName>
</protein>
<proteinExistence type="predicted"/>
<feature type="transmembrane region" description="Helical" evidence="6">
    <location>
        <begin position="706"/>
        <end position="726"/>
    </location>
</feature>
<dbReference type="Pfam" id="PF24518">
    <property type="entry name" value="Ig_CD22"/>
    <property type="match status" value="1"/>
</dbReference>
<evidence type="ECO:0000313" key="9">
    <source>
        <dbReference type="Ensembl" id="ENSACLP00000018236.2"/>
    </source>
</evidence>
<dbReference type="InterPro" id="IPR003598">
    <property type="entry name" value="Ig_sub2"/>
</dbReference>
<dbReference type="PROSITE" id="PS50835">
    <property type="entry name" value="IG_LIKE"/>
    <property type="match status" value="4"/>
</dbReference>
<dbReference type="RefSeq" id="XP_026027754.1">
    <property type="nucleotide sequence ID" value="XM_026171969.1"/>
</dbReference>
<keyword evidence="6" id="KW-1133">Transmembrane helix</keyword>
<dbReference type="SUPFAM" id="SSF48726">
    <property type="entry name" value="Immunoglobulin"/>
    <property type="match status" value="5"/>
</dbReference>
<sequence>MRGAAMSLSAAVSRCVLFLLSLSVVQSNNGVTYTSTQICAFKGSTVDIGCSFNQPLKLSKKIWLTERIEYNPDDLKKGSGRVSYSSQWKSCTLTIRDLRDSDSAVYKFRYITNKGDLTVSPGVSLTATALQVHVNGSSNSNWATLTCQSSCKIHDSPSYIWYKNGQKISTRGLYWFRDYLKPSDSYSCAVRDFSSPSVCVRGDSCNRVNYSNRSICAFKGSSVDISSTYNSYQSPIQSKSWFRSGRGSEDLREDSQYAGRAEVTERERGRSTLRIRDLTESDSAEYHFKFKTQSFEWKSSLPGTTLTVTDVQVRGFNGRQLDCVTSCNPYVSSYVWYKNGQQVNGASSSSYDMPYDTSNSYSCALKGFEDFHSPLVCVNGERCKRVNYSNRRICAVKGSSVDISCTYNSYESPIQSKSWFRSGRGSEDLTEDSQYAGRVQVTERERGRSTLRIRDLTESDSAEYHFKFKTQRFEWKSSLPGTTLTVTALQVKVSRIISVHESQTEAELKCESSCSPAGRLSFVWFKNNQFMVERSSYQDLFNPGDIISCAFKGHEDYRSDPVYIPEVPTVSVSPSAEIVEGSSVTLTCSSDANPAAKYTWYKEQQPISQKKQIIFRSIRSSDSGAYYCTAEHEVGRMSSEVIFIRVKYAPKLPSMSVSPSAEIMEGNSVTPSGEIGDDSPVTLTRSTVSFSPDIGSNQDSWKKSTAIASITVLFLAVIIICGIIFIRRKGCFKTNSSRERPDNKPEENAYYYMFDPAPNGRPERGGPSAPAQSRAAEEQQDDLCYSSVTFIKKPEEHDYYNILPIKTKRRKEKDEEVTDVDYTVVRLNSTQRLRDQQAAEYSSALYSTVRKK</sequence>
<keyword evidence="6" id="KW-0472">Membrane</keyword>
<reference evidence="9" key="3">
    <citation type="submission" date="2025-08" db="UniProtKB">
        <authorList>
            <consortium name="Ensembl"/>
        </authorList>
    </citation>
    <scope>IDENTIFICATION</scope>
</reference>
<dbReference type="InterPro" id="IPR013783">
    <property type="entry name" value="Ig-like_fold"/>
</dbReference>
<feature type="region of interest" description="Disordered" evidence="5">
    <location>
        <begin position="753"/>
        <end position="781"/>
    </location>
</feature>
<dbReference type="PANTHER" id="PTHR46013">
    <property type="entry name" value="VASCULAR CELL ADHESION MOLECULE 1"/>
    <property type="match status" value="1"/>
</dbReference>
<comment type="function">
    <text evidence="3">Most highly expressed siglec (sialic acid-binding immunoglobulin-like lectin) on B-cells that plays a role in various aspects of B-cell biology including differentiation, antigen presentation, and trafficking to bone marrow. Binds to alpha 2,6-linked sialic acid residues of surface molecules such as CD22 itself, CD45 and IgM in a cis configuration. Can also bind to ligands on other cells as an adhesion molecule in a trans configuration. Acts as an inhibitory coreceptor on the surface of B-cells and inhibits B-cell receptor induced signaling, characterized by inhibition of the calcium mobilization and cellular activation. Mechanistically, the immunoreceptor tyrosine-based inhibitory motif domain is phosphorylated by the Src kinase LYN, which in turn leads to the recruitment of the protein tyrosine phosphatase 1/PTPN6, leading to the negative regulation of BCR signaling. If this negative signaling from is of sufficient strength, apoptosis of the B-cell can be induced.</text>
</comment>
<reference evidence="10" key="2">
    <citation type="submission" date="2023-03" db="EMBL/GenBank/DDBJ databases">
        <authorList>
            <consortium name="Wellcome Sanger Institute Data Sharing"/>
        </authorList>
    </citation>
    <scope>NUCLEOTIDE SEQUENCE [LARGE SCALE GENOMIC DNA]</scope>
</reference>
<organism evidence="9 10">
    <name type="scientific">Astatotilapia calliptera</name>
    <name type="common">Eastern happy</name>
    <name type="synonym">Chromis callipterus</name>
    <dbReference type="NCBI Taxonomy" id="8154"/>
    <lineage>
        <taxon>Eukaryota</taxon>
        <taxon>Metazoa</taxon>
        <taxon>Chordata</taxon>
        <taxon>Craniata</taxon>
        <taxon>Vertebrata</taxon>
        <taxon>Euteleostomi</taxon>
        <taxon>Actinopterygii</taxon>
        <taxon>Neopterygii</taxon>
        <taxon>Teleostei</taxon>
        <taxon>Neoteleostei</taxon>
        <taxon>Acanthomorphata</taxon>
        <taxon>Ovalentaria</taxon>
        <taxon>Cichlomorphae</taxon>
        <taxon>Cichliformes</taxon>
        <taxon>Cichlidae</taxon>
        <taxon>African cichlids</taxon>
        <taxon>Pseudocrenilabrinae</taxon>
        <taxon>Haplochromini</taxon>
        <taxon>Astatotilapia</taxon>
    </lineage>
</organism>
<dbReference type="PANTHER" id="PTHR46013:SF4">
    <property type="entry name" value="B-CELL RECEPTOR CD22-RELATED"/>
    <property type="match status" value="1"/>
</dbReference>
<feature type="domain" description="Ig-like" evidence="8">
    <location>
        <begin position="121"/>
        <end position="199"/>
    </location>
</feature>
<dbReference type="Gene3D" id="2.60.40.10">
    <property type="entry name" value="Immunoglobulins"/>
    <property type="match status" value="4"/>
</dbReference>
<comment type="subunit">
    <text evidence="4">Predominantly monomer of isoform CD22-beta. Also found as heterodimer of isoform CD22-beta and a shorter isoform. Interacts with PTPN6/SHP-1, LYN, SYK, PIK3R1/PIK3R2 and PLCG1 upon phosphorylation. Interacts with GRB2, INPP5D and SHC1 upon phosphorylation. May form a complex with INPP5D/SHIP, GRB2 and SHC1.</text>
</comment>
<evidence type="ECO:0000256" key="2">
    <source>
        <dbReference type="ARBA" id="ARBA00041781"/>
    </source>
</evidence>
<evidence type="ECO:0000256" key="5">
    <source>
        <dbReference type="SAM" id="MobiDB-lite"/>
    </source>
</evidence>
<dbReference type="OMA" id="HRIRWSH"/>
<dbReference type="Bgee" id="ENSACLG00000012471">
    <property type="expression patterns" value="Expressed in spleen"/>
</dbReference>
<dbReference type="Proteomes" id="UP000265100">
    <property type="component" value="Chromosome 6"/>
</dbReference>
<keyword evidence="10" id="KW-1185">Reference proteome</keyword>
<keyword evidence="7" id="KW-0732">Signal</keyword>
<reference evidence="9 10" key="1">
    <citation type="submission" date="2018-05" db="EMBL/GenBank/DDBJ databases">
        <authorList>
            <person name="Datahose"/>
        </authorList>
    </citation>
    <scope>NUCLEOTIDE SEQUENCE</scope>
</reference>
<dbReference type="SMART" id="SM00408">
    <property type="entry name" value="IGc2"/>
    <property type="match status" value="1"/>
</dbReference>
<feature type="domain" description="Ig-like" evidence="8">
    <location>
        <begin position="374"/>
        <end position="487"/>
    </location>
</feature>
<accession>A0A3P8PMH3</accession>
<dbReference type="Pfam" id="PF07686">
    <property type="entry name" value="V-set"/>
    <property type="match status" value="1"/>
</dbReference>
<name>A0A3P8PMH3_ASTCA</name>
<dbReference type="CDD" id="cd00096">
    <property type="entry name" value="Ig"/>
    <property type="match status" value="1"/>
</dbReference>
<feature type="domain" description="Ig-like" evidence="8">
    <location>
        <begin position="565"/>
        <end position="644"/>
    </location>
</feature>
<dbReference type="AlphaFoldDB" id="A0A3P8PMH3"/>
<dbReference type="STRING" id="8154.ENSACLP00000018236"/>
<evidence type="ECO:0000256" key="1">
    <source>
        <dbReference type="ARBA" id="ARBA00040106"/>
    </source>
</evidence>
<evidence type="ECO:0000256" key="6">
    <source>
        <dbReference type="SAM" id="Phobius"/>
    </source>
</evidence>
<reference evidence="9" key="4">
    <citation type="submission" date="2025-09" db="UniProtKB">
        <authorList>
            <consortium name="Ensembl"/>
        </authorList>
    </citation>
    <scope>IDENTIFICATION</scope>
</reference>
<evidence type="ECO:0000313" key="10">
    <source>
        <dbReference type="Proteomes" id="UP000265100"/>
    </source>
</evidence>
<dbReference type="Pfam" id="PF13895">
    <property type="entry name" value="Ig_2"/>
    <property type="match status" value="1"/>
</dbReference>
<keyword evidence="6" id="KW-0812">Transmembrane</keyword>
<feature type="domain" description="Ig-like" evidence="8">
    <location>
        <begin position="302"/>
        <end position="363"/>
    </location>
</feature>
<evidence type="ECO:0000256" key="4">
    <source>
        <dbReference type="ARBA" id="ARBA00046458"/>
    </source>
</evidence>
<dbReference type="InterPro" id="IPR013106">
    <property type="entry name" value="Ig_V-set"/>
</dbReference>
<dbReference type="GeneID" id="113024695"/>
<feature type="chain" id="PRO_5044272880" description="B-cell receptor CD22" evidence="7">
    <location>
        <begin position="28"/>
        <end position="852"/>
    </location>
</feature>
<dbReference type="InterPro" id="IPR007110">
    <property type="entry name" value="Ig-like_dom"/>
</dbReference>
<dbReference type="Ensembl" id="ENSACLT00000018668.2">
    <property type="protein sequence ID" value="ENSACLP00000018236.2"/>
    <property type="gene ID" value="ENSACLG00000012471.2"/>
</dbReference>
<evidence type="ECO:0000256" key="7">
    <source>
        <dbReference type="SAM" id="SignalP"/>
    </source>
</evidence>
<dbReference type="InterPro" id="IPR003599">
    <property type="entry name" value="Ig_sub"/>
</dbReference>
<dbReference type="InterPro" id="IPR056386">
    <property type="entry name" value="Ig_CD22"/>
</dbReference>
<dbReference type="GeneTree" id="ENSGT01010000222294"/>
<feature type="signal peptide" evidence="7">
    <location>
        <begin position="1"/>
        <end position="27"/>
    </location>
</feature>
<dbReference type="InterPro" id="IPR036179">
    <property type="entry name" value="Ig-like_dom_sf"/>
</dbReference>